<evidence type="ECO:0000256" key="1">
    <source>
        <dbReference type="SAM" id="MobiDB-lite"/>
    </source>
</evidence>
<protein>
    <submittedName>
        <fullName evidence="2">Uncharacterized protein</fullName>
    </submittedName>
</protein>
<accession>A0A250DFM4</accession>
<feature type="compositionally biased region" description="Low complexity" evidence="1">
    <location>
        <begin position="112"/>
        <end position="127"/>
    </location>
</feature>
<dbReference type="KEGG" id="vbo:CKY39_08000"/>
<dbReference type="EMBL" id="CP023284">
    <property type="protein sequence ID" value="ATA53158.1"/>
    <property type="molecule type" value="Genomic_DNA"/>
</dbReference>
<feature type="region of interest" description="Disordered" evidence="1">
    <location>
        <begin position="112"/>
        <end position="135"/>
    </location>
</feature>
<dbReference type="Proteomes" id="UP000217154">
    <property type="component" value="Chromosome"/>
</dbReference>
<name>A0A250DFM4_9BURK</name>
<evidence type="ECO:0000313" key="2">
    <source>
        <dbReference type="EMBL" id="ATA53158.1"/>
    </source>
</evidence>
<dbReference type="AlphaFoldDB" id="A0A250DFM4"/>
<reference evidence="2 3" key="1">
    <citation type="submission" date="2017-09" db="EMBL/GenBank/DDBJ databases">
        <title>The diverse metabolic capabilities of V. boronicumulans make it an excellent choice for continued studies on novel biodegradation.</title>
        <authorList>
            <person name="Sun S."/>
        </authorList>
    </citation>
    <scope>NUCLEOTIDE SEQUENCE [LARGE SCALE GENOMIC DNA]</scope>
    <source>
        <strain evidence="2 3">J1</strain>
    </source>
</reference>
<evidence type="ECO:0000313" key="3">
    <source>
        <dbReference type="Proteomes" id="UP000217154"/>
    </source>
</evidence>
<sequence length="135" mass="14132">MFASERDGMTFLGTVQSGVAGIGALARTCDGGYVQVNGDVVAVLDARKIRLALRMRPDKTEGQPCATHLLDDRLVADHPRWPQPVLAATNSLAASAPRPVITVKKRRVAVRATTGAAQASEQASEPADQQGSGIG</sequence>
<gene>
    <name evidence="2" type="ORF">CKY39_08000</name>
</gene>
<organism evidence="2 3">
    <name type="scientific">Variovorax boronicumulans</name>
    <dbReference type="NCBI Taxonomy" id="436515"/>
    <lineage>
        <taxon>Bacteria</taxon>
        <taxon>Pseudomonadati</taxon>
        <taxon>Pseudomonadota</taxon>
        <taxon>Betaproteobacteria</taxon>
        <taxon>Burkholderiales</taxon>
        <taxon>Comamonadaceae</taxon>
        <taxon>Variovorax</taxon>
    </lineage>
</organism>
<proteinExistence type="predicted"/>